<comment type="caution">
    <text evidence="3">The sequence shown here is derived from an EMBL/GenBank/DDBJ whole genome shotgun (WGS) entry which is preliminary data.</text>
</comment>
<accession>A0A845FB13</accession>
<feature type="compositionally biased region" description="Polar residues" evidence="2">
    <location>
        <begin position="300"/>
        <end position="309"/>
    </location>
</feature>
<dbReference type="RefSeq" id="WP_160912920.1">
    <property type="nucleotide sequence ID" value="NZ_WMFA01000002.1"/>
</dbReference>
<dbReference type="EMBL" id="WMFA01000002">
    <property type="protein sequence ID" value="MYL70797.1"/>
    <property type="molecule type" value="Genomic_DNA"/>
</dbReference>
<keyword evidence="1" id="KW-0175">Coiled coil</keyword>
<evidence type="ECO:0000313" key="3">
    <source>
        <dbReference type="EMBL" id="MYL70797.1"/>
    </source>
</evidence>
<feature type="compositionally biased region" description="Polar residues" evidence="2">
    <location>
        <begin position="193"/>
        <end position="217"/>
    </location>
</feature>
<feature type="region of interest" description="Disordered" evidence="2">
    <location>
        <begin position="292"/>
        <end position="340"/>
    </location>
</feature>
<dbReference type="Proteomes" id="UP000450457">
    <property type="component" value="Unassembled WGS sequence"/>
</dbReference>
<proteinExistence type="predicted"/>
<protein>
    <submittedName>
        <fullName evidence="3">Uncharacterized protein</fullName>
    </submittedName>
</protein>
<evidence type="ECO:0000256" key="2">
    <source>
        <dbReference type="SAM" id="MobiDB-lite"/>
    </source>
</evidence>
<feature type="region of interest" description="Disordered" evidence="2">
    <location>
        <begin position="185"/>
        <end position="237"/>
    </location>
</feature>
<organism evidence="3 4">
    <name type="scientific">Halobacillus litoralis</name>
    <dbReference type="NCBI Taxonomy" id="45668"/>
    <lineage>
        <taxon>Bacteria</taxon>
        <taxon>Bacillati</taxon>
        <taxon>Bacillota</taxon>
        <taxon>Bacilli</taxon>
        <taxon>Bacillales</taxon>
        <taxon>Bacillaceae</taxon>
        <taxon>Halobacillus</taxon>
    </lineage>
</organism>
<evidence type="ECO:0000256" key="1">
    <source>
        <dbReference type="SAM" id="Coils"/>
    </source>
</evidence>
<name>A0A845FB13_9BACI</name>
<dbReference type="GeneID" id="78006938"/>
<sequence>MDQKRPNNSKELESKLEKLSLYKEMLQSLQKTNVIDDYLLIKQESHDSKNQTEGVLKKMDEYHYNAEQRSQQLAAQIQSVKETVNGLQKDIDFIKEKMDRLQVHDLMEKMNRFMDNQGSAKKAEEVNEVTRLTQEIQQLKQQMQTVEHQKEIPVAEHPVKQKGKVQTSDFRKLQNMLQSKRISPQRNDYHQPMSHQHPYTSYQQNYSGNTQGFQGPSSFPKPTRAKAGKSKTYVNPQFDFNQQTTIKANSKKNDKETAHVGINKEKTTKKTNIQFQLMKPESAQMAIYHAEAQKPRIMRNESNSENNQIETKDHSNLPSSNESMKKKERSLLSIFQRWNS</sequence>
<feature type="coiled-coil region" evidence="1">
    <location>
        <begin position="70"/>
        <end position="149"/>
    </location>
</feature>
<reference evidence="3 4" key="1">
    <citation type="submission" date="2019-11" db="EMBL/GenBank/DDBJ databases">
        <title>Genome sequences of 17 halophilic strains isolated from different environments.</title>
        <authorList>
            <person name="Furrow R.E."/>
        </authorList>
    </citation>
    <scope>NUCLEOTIDE SEQUENCE [LARGE SCALE GENOMIC DNA]</scope>
    <source>
        <strain evidence="3 4">SL-4</strain>
    </source>
</reference>
<gene>
    <name evidence="3" type="ORF">GLW00_08040</name>
</gene>
<evidence type="ECO:0000313" key="4">
    <source>
        <dbReference type="Proteomes" id="UP000450457"/>
    </source>
</evidence>
<dbReference type="AlphaFoldDB" id="A0A845FB13"/>
<dbReference type="OrthoDB" id="2969927at2"/>